<dbReference type="InterPro" id="IPR037465">
    <property type="entry name" value="YlxR"/>
</dbReference>
<dbReference type="Gene3D" id="3.30.1330.30">
    <property type="match status" value="1"/>
</dbReference>
<dbReference type="Proteomes" id="UP000613160">
    <property type="component" value="Unassembled WGS sequence"/>
</dbReference>
<comment type="caution">
    <text evidence="3">The sequence shown here is derived from an EMBL/GenBank/DDBJ whole genome shotgun (WGS) entry which is preliminary data.</text>
</comment>
<accession>A0A916XSF6</accession>
<organism evidence="3 4">
    <name type="scientific">Aureimonas glaciei</name>
    <dbReference type="NCBI Taxonomy" id="1776957"/>
    <lineage>
        <taxon>Bacteria</taxon>
        <taxon>Pseudomonadati</taxon>
        <taxon>Pseudomonadota</taxon>
        <taxon>Alphaproteobacteria</taxon>
        <taxon>Hyphomicrobiales</taxon>
        <taxon>Aurantimonadaceae</taxon>
        <taxon>Aureimonas</taxon>
    </lineage>
</organism>
<evidence type="ECO:0000259" key="2">
    <source>
        <dbReference type="Pfam" id="PF04296"/>
    </source>
</evidence>
<keyword evidence="3" id="KW-0238">DNA-binding</keyword>
<dbReference type="AlphaFoldDB" id="A0A916XSF6"/>
<feature type="region of interest" description="Disordered" evidence="1">
    <location>
        <begin position="223"/>
        <end position="272"/>
    </location>
</feature>
<evidence type="ECO:0000256" key="1">
    <source>
        <dbReference type="SAM" id="MobiDB-lite"/>
    </source>
</evidence>
<dbReference type="GO" id="GO:0003677">
    <property type="term" value="F:DNA binding"/>
    <property type="evidence" value="ECO:0007669"/>
    <property type="project" value="UniProtKB-KW"/>
</dbReference>
<dbReference type="Gene3D" id="3.30.1230.10">
    <property type="entry name" value="YlxR-like"/>
    <property type="match status" value="1"/>
</dbReference>
<keyword evidence="4" id="KW-1185">Reference proteome</keyword>
<proteinExistence type="predicted"/>
<dbReference type="PANTHER" id="PTHR34215">
    <property type="entry name" value="BLL0784 PROTEIN"/>
    <property type="match status" value="1"/>
</dbReference>
<dbReference type="Pfam" id="PF04296">
    <property type="entry name" value="YlxR"/>
    <property type="match status" value="1"/>
</dbReference>
<dbReference type="SUPFAM" id="SSF55315">
    <property type="entry name" value="L30e-like"/>
    <property type="match status" value="1"/>
</dbReference>
<dbReference type="PANTHER" id="PTHR34215:SF1">
    <property type="entry name" value="YLXR DOMAIN-CONTAINING PROTEIN"/>
    <property type="match status" value="1"/>
</dbReference>
<name>A0A916XSF6_9HYPH</name>
<dbReference type="NCBIfam" id="NF006622">
    <property type="entry name" value="PRK09190.1"/>
    <property type="match status" value="1"/>
</dbReference>
<protein>
    <submittedName>
        <fullName evidence="3">DNA-binding protein</fullName>
    </submittedName>
</protein>
<sequence>MTGNGTAAKGDLTAGMPATADGVEDELGGEVNTRMCIVSRQTFEPEALIRFVGAPDGSVVPDFRRRLPGRGAHVEARREAVDLAVKRKLFGRALKSDVKAAETLGAEVDELLRRSALGFFGLARKAGEFVTGAAKVDIAIRTGRAIAVVHATDAAADGIRKLDNARTAAVALGDADPIPVFRSFTSDEMGLAFGGENVIHAAVLAGDAGAALLKRLEALSTYRGPRTQANSPQAPEPTDREIARKTNSDHPQADGPGMDGGCGVEPAQEAEV</sequence>
<reference evidence="3" key="1">
    <citation type="journal article" date="2014" name="Int. J. Syst. Evol. Microbiol.">
        <title>Complete genome sequence of Corynebacterium casei LMG S-19264T (=DSM 44701T), isolated from a smear-ripened cheese.</title>
        <authorList>
            <consortium name="US DOE Joint Genome Institute (JGI-PGF)"/>
            <person name="Walter F."/>
            <person name="Albersmeier A."/>
            <person name="Kalinowski J."/>
            <person name="Ruckert C."/>
        </authorList>
    </citation>
    <scope>NUCLEOTIDE SEQUENCE</scope>
    <source>
        <strain evidence="3">CGMCC 1.15493</strain>
    </source>
</reference>
<reference evidence="3" key="2">
    <citation type="submission" date="2020-09" db="EMBL/GenBank/DDBJ databases">
        <authorList>
            <person name="Sun Q."/>
            <person name="Zhou Y."/>
        </authorList>
    </citation>
    <scope>NUCLEOTIDE SEQUENCE</scope>
    <source>
        <strain evidence="3">CGMCC 1.15493</strain>
    </source>
</reference>
<feature type="compositionally biased region" description="Basic and acidic residues" evidence="1">
    <location>
        <begin position="237"/>
        <end position="252"/>
    </location>
</feature>
<evidence type="ECO:0000313" key="3">
    <source>
        <dbReference type="EMBL" id="GGD03575.1"/>
    </source>
</evidence>
<dbReference type="SUPFAM" id="SSF64376">
    <property type="entry name" value="YlxR-like"/>
    <property type="match status" value="1"/>
</dbReference>
<evidence type="ECO:0000313" key="4">
    <source>
        <dbReference type="Proteomes" id="UP000613160"/>
    </source>
</evidence>
<dbReference type="EMBL" id="BMJJ01000001">
    <property type="protein sequence ID" value="GGD03575.1"/>
    <property type="molecule type" value="Genomic_DNA"/>
</dbReference>
<dbReference type="CDD" id="cd00279">
    <property type="entry name" value="YlxR"/>
    <property type="match status" value="1"/>
</dbReference>
<dbReference type="InterPro" id="IPR029064">
    <property type="entry name" value="Ribosomal_eL30-like_sf"/>
</dbReference>
<dbReference type="InterPro" id="IPR035931">
    <property type="entry name" value="YlxR-like_sf"/>
</dbReference>
<feature type="domain" description="YlxR" evidence="2">
    <location>
        <begin position="34"/>
        <end position="102"/>
    </location>
</feature>
<gene>
    <name evidence="3" type="ORF">GCM10011335_02950</name>
</gene>
<dbReference type="InterPro" id="IPR007393">
    <property type="entry name" value="YlxR_dom"/>
</dbReference>